<protein>
    <recommendedName>
        <fullName evidence="13">NTF2 domain-containing protein</fullName>
    </recommendedName>
</protein>
<reference evidence="11 12" key="1">
    <citation type="journal article" date="2019" name="Sci. Rep.">
        <title>Comparative genomics of chytrid fungi reveal insights into the obligate biotrophic and pathogenic lifestyle of Synchytrium endobioticum.</title>
        <authorList>
            <person name="van de Vossenberg B.T.L.H."/>
            <person name="Warris S."/>
            <person name="Nguyen H.D.T."/>
            <person name="van Gent-Pelzer M.P.E."/>
            <person name="Joly D.L."/>
            <person name="van de Geest H.C."/>
            <person name="Bonants P.J.M."/>
            <person name="Smith D.S."/>
            <person name="Levesque C.A."/>
            <person name="van der Lee T.A.J."/>
        </authorList>
    </citation>
    <scope>NUCLEOTIDE SEQUENCE [LARGE SCALE GENOMIC DNA]</scope>
    <source>
        <strain evidence="11 12">CBS 675.73</strain>
    </source>
</reference>
<dbReference type="EMBL" id="QEAP01000345">
    <property type="protein sequence ID" value="TPX68657.1"/>
    <property type="molecule type" value="Genomic_DNA"/>
</dbReference>
<comment type="subcellular location">
    <subcellularLocation>
        <location evidence="1">Nucleus</location>
    </subcellularLocation>
</comment>
<dbReference type="PROSITE" id="PS50177">
    <property type="entry name" value="NTF2_DOMAIN"/>
    <property type="match status" value="1"/>
</dbReference>
<dbReference type="STRING" id="246404.A0A507EZ60"/>
<evidence type="ECO:0000313" key="12">
    <source>
        <dbReference type="Proteomes" id="UP000320333"/>
    </source>
</evidence>
<keyword evidence="4" id="KW-0433">Leucine-rich repeat</keyword>
<evidence type="ECO:0000256" key="4">
    <source>
        <dbReference type="ARBA" id="ARBA00022614"/>
    </source>
</evidence>
<evidence type="ECO:0000256" key="7">
    <source>
        <dbReference type="ARBA" id="ARBA00023242"/>
    </source>
</evidence>
<keyword evidence="7" id="KW-0539">Nucleus</keyword>
<dbReference type="CDD" id="cd14342">
    <property type="entry name" value="UBA_TAP-C"/>
    <property type="match status" value="1"/>
</dbReference>
<evidence type="ECO:0000313" key="11">
    <source>
        <dbReference type="EMBL" id="TPX68657.1"/>
    </source>
</evidence>
<evidence type="ECO:0000256" key="6">
    <source>
        <dbReference type="ARBA" id="ARBA00022816"/>
    </source>
</evidence>
<dbReference type="InterPro" id="IPR009060">
    <property type="entry name" value="UBA-like_sf"/>
</dbReference>
<dbReference type="Pfam" id="PF03943">
    <property type="entry name" value="TAP_C"/>
    <property type="match status" value="1"/>
</dbReference>
<dbReference type="Pfam" id="PF18444">
    <property type="entry name" value="RRM_9"/>
    <property type="match status" value="1"/>
</dbReference>
<dbReference type="GO" id="GO:0016973">
    <property type="term" value="P:poly(A)+ mRNA export from nucleus"/>
    <property type="evidence" value="ECO:0007669"/>
    <property type="project" value="TreeGrafter"/>
</dbReference>
<dbReference type="Gene3D" id="3.80.10.10">
    <property type="entry name" value="Ribonuclease Inhibitor"/>
    <property type="match status" value="1"/>
</dbReference>
<dbReference type="SMART" id="SM00804">
    <property type="entry name" value="TAP_C"/>
    <property type="match status" value="1"/>
</dbReference>
<dbReference type="Gene3D" id="3.10.450.50">
    <property type="match status" value="1"/>
</dbReference>
<dbReference type="InterPro" id="IPR040736">
    <property type="entry name" value="Mex67_RRM"/>
</dbReference>
<dbReference type="SUPFAM" id="SSF54427">
    <property type="entry name" value="NTF2-like"/>
    <property type="match status" value="1"/>
</dbReference>
<dbReference type="Proteomes" id="UP000320333">
    <property type="component" value="Unassembled WGS sequence"/>
</dbReference>
<gene>
    <name evidence="11" type="ORF">CcCBS67573_g07098</name>
</gene>
<evidence type="ECO:0000259" key="10">
    <source>
        <dbReference type="PROSITE" id="PS51281"/>
    </source>
</evidence>
<dbReference type="SUPFAM" id="SSF46934">
    <property type="entry name" value="UBA-like"/>
    <property type="match status" value="1"/>
</dbReference>
<dbReference type="InterPro" id="IPR032710">
    <property type="entry name" value="NTF2-like_dom_sf"/>
</dbReference>
<dbReference type="GO" id="GO:0005634">
    <property type="term" value="C:nucleus"/>
    <property type="evidence" value="ECO:0007669"/>
    <property type="project" value="UniProtKB-SubCell"/>
</dbReference>
<accession>A0A507EZ60</accession>
<feature type="compositionally biased region" description="Gly residues" evidence="8">
    <location>
        <begin position="57"/>
        <end position="70"/>
    </location>
</feature>
<evidence type="ECO:0008006" key="13">
    <source>
        <dbReference type="Google" id="ProtNLM"/>
    </source>
</evidence>
<evidence type="ECO:0000259" key="9">
    <source>
        <dbReference type="PROSITE" id="PS50177"/>
    </source>
</evidence>
<dbReference type="GO" id="GO:0003723">
    <property type="term" value="F:RNA binding"/>
    <property type="evidence" value="ECO:0007669"/>
    <property type="project" value="TreeGrafter"/>
</dbReference>
<dbReference type="InterPro" id="IPR002075">
    <property type="entry name" value="NTF2_dom"/>
</dbReference>
<dbReference type="SUPFAM" id="SSF52058">
    <property type="entry name" value="L domain-like"/>
    <property type="match status" value="1"/>
</dbReference>
<sequence length="702" mass="76052">MSHRGRGRGRGGGGIGRSNVGNGDGMVDFGAMEGTVSIVNRSQLDRDSDRNGRDVYMGGGGSGPNSGGGRGRGRSNPYGSGQRRGTFGNMVMRAVGGAPGPLSNEVSVFNWNDRNSDPVSLISFLAAKTNPAVNVLSHRLEGNEIFLKLRTPHEVTAVSNLNGIRYAGAKLVIKNLNIAQNARGPSGVGGAPYSDSIASKPEVVSLLTQVLQSRYNEEGKFLNLENLAAHPGMSGNASLSGFGGDAVETIKIGPVICKLIKETFPDVQSINFQSNRLSSMKPFETLCVFCPFIQNLSFQDNLIQNYRDLESLRGDKLKNLRELLLMGNPVHDREARKGEAGVHGYRTKIKQLFPSIKVLDMVPFEEEVALPEIGLPSVEELPQTIKGAFTENQVIADLIQEFIPKFFGLFDANRPRLADVYLDTSLFSISVNPNNRRQMAQGGRAVPAKYASREIFDTWLGSNRNHITCRDSSRRLTLLGKGPQEVQALFMKLPQTKHPINASFEKAMFVVDAFQQQIGDTSVLVVTINGELDEVAMGKSRSFTRTFILAPAAEGSKANLAGWKLCVVNDMLVIRSWAAERPWTDKPSVGAMPTSGPLVGLAHGAKPHDVKQLSRQNMSLTGPSHAGALPSDVNVLLAFKNHFGLDDAKHNLVVQLAQATGLNYQMAGECLENAGWNGQAAIETFHAYKAQIPQSAFQFAPL</sequence>
<keyword evidence="6" id="KW-0509">mRNA transport</keyword>
<dbReference type="InterPro" id="IPR030217">
    <property type="entry name" value="NXF_fam"/>
</dbReference>
<evidence type="ECO:0000256" key="3">
    <source>
        <dbReference type="ARBA" id="ARBA00022448"/>
    </source>
</evidence>
<feature type="region of interest" description="Disordered" evidence="8">
    <location>
        <begin position="39"/>
        <end position="85"/>
    </location>
</feature>
<feature type="region of interest" description="Disordered" evidence="8">
    <location>
        <begin position="1"/>
        <end position="27"/>
    </location>
</feature>
<dbReference type="InterPro" id="IPR018222">
    <property type="entry name" value="Nuclear_transport_factor_2_euk"/>
</dbReference>
<dbReference type="PROSITE" id="PS51281">
    <property type="entry name" value="TAP_C"/>
    <property type="match status" value="1"/>
</dbReference>
<dbReference type="Pfam" id="PF22602">
    <property type="entry name" value="NXF_NTF2"/>
    <property type="match status" value="1"/>
</dbReference>
<name>A0A507EZ60_9FUNG</name>
<dbReference type="PANTHER" id="PTHR10662">
    <property type="entry name" value="NUCLEAR RNA EXPORT FACTOR"/>
    <property type="match status" value="1"/>
</dbReference>
<dbReference type="PANTHER" id="PTHR10662:SF22">
    <property type="entry name" value="NUCLEAR RNA EXPORT FACTOR 1"/>
    <property type="match status" value="1"/>
</dbReference>
<evidence type="ECO:0000256" key="2">
    <source>
        <dbReference type="ARBA" id="ARBA00009285"/>
    </source>
</evidence>
<proteinExistence type="inferred from homology"/>
<evidence type="ECO:0000256" key="5">
    <source>
        <dbReference type="ARBA" id="ARBA00022737"/>
    </source>
</evidence>
<evidence type="ECO:0000256" key="1">
    <source>
        <dbReference type="ARBA" id="ARBA00004123"/>
    </source>
</evidence>
<feature type="domain" description="TAP-C" evidence="10">
    <location>
        <begin position="647"/>
        <end position="700"/>
    </location>
</feature>
<organism evidence="11 12">
    <name type="scientific">Chytriomyces confervae</name>
    <dbReference type="NCBI Taxonomy" id="246404"/>
    <lineage>
        <taxon>Eukaryota</taxon>
        <taxon>Fungi</taxon>
        <taxon>Fungi incertae sedis</taxon>
        <taxon>Chytridiomycota</taxon>
        <taxon>Chytridiomycota incertae sedis</taxon>
        <taxon>Chytridiomycetes</taxon>
        <taxon>Chytridiales</taxon>
        <taxon>Chytriomycetaceae</taxon>
        <taxon>Chytriomyces</taxon>
    </lineage>
</organism>
<dbReference type="InterPro" id="IPR005637">
    <property type="entry name" value="TAP_C_dom"/>
</dbReference>
<dbReference type="InterPro" id="IPR032675">
    <property type="entry name" value="LRR_dom_sf"/>
</dbReference>
<comment type="similarity">
    <text evidence="2">Belongs to the NXF family.</text>
</comment>
<keyword evidence="12" id="KW-1185">Reference proteome</keyword>
<dbReference type="AlphaFoldDB" id="A0A507EZ60"/>
<comment type="caution">
    <text evidence="11">The sequence shown here is derived from an EMBL/GenBank/DDBJ whole genome shotgun (WGS) entry which is preliminary data.</text>
</comment>
<keyword evidence="5" id="KW-0677">Repeat</keyword>
<evidence type="ECO:0000256" key="8">
    <source>
        <dbReference type="SAM" id="MobiDB-lite"/>
    </source>
</evidence>
<dbReference type="OrthoDB" id="25872at2759"/>
<feature type="compositionally biased region" description="Basic and acidic residues" evidence="8">
    <location>
        <begin position="43"/>
        <end position="53"/>
    </location>
</feature>
<dbReference type="Gene3D" id="1.10.8.10">
    <property type="entry name" value="DNA helicase RuvA subunit, C-terminal domain"/>
    <property type="match status" value="1"/>
</dbReference>
<feature type="domain" description="NTF2" evidence="9">
    <location>
        <begin position="398"/>
        <end position="574"/>
    </location>
</feature>
<keyword evidence="3" id="KW-0813">Transport</keyword>